<feature type="transmembrane region" description="Helical" evidence="1">
    <location>
        <begin position="60"/>
        <end position="77"/>
    </location>
</feature>
<dbReference type="OrthoDB" id="8537043at2"/>
<accession>A0A515DGR6</accession>
<feature type="transmembrane region" description="Helical" evidence="1">
    <location>
        <begin position="36"/>
        <end position="53"/>
    </location>
</feature>
<evidence type="ECO:0000256" key="1">
    <source>
        <dbReference type="SAM" id="Phobius"/>
    </source>
</evidence>
<keyword evidence="3" id="KW-1185">Reference proteome</keyword>
<reference evidence="2 3" key="1">
    <citation type="submission" date="2019-01" db="EMBL/GenBank/DDBJ databases">
        <title>Genomic insights into a novel species Rhodoferax sp.</title>
        <authorList>
            <person name="Jin L."/>
        </authorList>
    </citation>
    <scope>NUCLEOTIDE SEQUENCE [LARGE SCALE GENOMIC DNA]</scope>
    <source>
        <strain evidence="2 3">CHu59-6-5</strain>
    </source>
</reference>
<keyword evidence="1" id="KW-1133">Transmembrane helix</keyword>
<evidence type="ECO:0000313" key="3">
    <source>
        <dbReference type="Proteomes" id="UP000316798"/>
    </source>
</evidence>
<feature type="transmembrane region" description="Helical" evidence="1">
    <location>
        <begin position="161"/>
        <end position="183"/>
    </location>
</feature>
<feature type="transmembrane region" description="Helical" evidence="1">
    <location>
        <begin position="136"/>
        <end position="155"/>
    </location>
</feature>
<keyword evidence="1" id="KW-0472">Membrane</keyword>
<dbReference type="AlphaFoldDB" id="A0A515DGR6"/>
<name>A0A515DGR6_9BURK</name>
<proteinExistence type="predicted"/>
<feature type="transmembrane region" description="Helical" evidence="1">
    <location>
        <begin position="83"/>
        <end position="101"/>
    </location>
</feature>
<dbReference type="Proteomes" id="UP000316798">
    <property type="component" value="Chromosome"/>
</dbReference>
<protein>
    <recommendedName>
        <fullName evidence="4">Transmembrane protein</fullName>
    </recommendedName>
</protein>
<evidence type="ECO:0008006" key="4">
    <source>
        <dbReference type="Google" id="ProtNLM"/>
    </source>
</evidence>
<organism evidence="2 3">
    <name type="scientific">Rhodoferax sediminis</name>
    <dbReference type="NCBI Taxonomy" id="2509614"/>
    <lineage>
        <taxon>Bacteria</taxon>
        <taxon>Pseudomonadati</taxon>
        <taxon>Pseudomonadota</taxon>
        <taxon>Betaproteobacteria</taxon>
        <taxon>Burkholderiales</taxon>
        <taxon>Comamonadaceae</taxon>
        <taxon>Rhodoferax</taxon>
    </lineage>
</organism>
<sequence length="214" mass="22836">MVAVCKGAAAVGVCVGYSLLAHLAAAAPAPGLLEAAVAVAPGLALAFLLAWRFARRPLGLALWGAGCLGLYGASGWLVGHYHWVFLLQDAGLQVLLGLMFGRTLRPGQTPLVSQFAALLHGPLSPAVARYTRRATWAWTLFFAAMATLSLLLFWLAPIAVWSVFANLLGLPLVVLMFVAEYAVRRCVLPKADRAGLWEAFAAYRQSSGVVRRAH</sequence>
<dbReference type="KEGG" id="rhf:EUB48_01125"/>
<dbReference type="EMBL" id="CP035503">
    <property type="protein sequence ID" value="QDL39577.1"/>
    <property type="molecule type" value="Genomic_DNA"/>
</dbReference>
<keyword evidence="1" id="KW-0812">Transmembrane</keyword>
<evidence type="ECO:0000313" key="2">
    <source>
        <dbReference type="EMBL" id="QDL39577.1"/>
    </source>
</evidence>
<gene>
    <name evidence="2" type="ORF">EUB48_01125</name>
</gene>